<comment type="caution">
    <text evidence="2">The sequence shown here is derived from an EMBL/GenBank/DDBJ whole genome shotgun (WGS) entry which is preliminary data.</text>
</comment>
<keyword evidence="3" id="KW-1185">Reference proteome</keyword>
<dbReference type="InterPro" id="IPR038071">
    <property type="entry name" value="UROD/MetE-like_sf"/>
</dbReference>
<dbReference type="Gene3D" id="3.20.20.210">
    <property type="match status" value="1"/>
</dbReference>
<name>A0A2L2XBS1_9FIRM</name>
<proteinExistence type="predicted"/>
<dbReference type="Proteomes" id="UP000239549">
    <property type="component" value="Unassembled WGS sequence"/>
</dbReference>
<sequence length="381" mass="42844">MRSTEKIDALAEQLHQNVRNSGEYLTPLERFNSVHIYNSVPDRLLAWAFYREYPRYLVNYTVKDIETDHLKECESLLAGLVEFGYDTVWTNVDVYSVIPEVWGCPISMHEDAVSVPVGAVIKRPEDLEQLRPIDPYNDGRLSVVLNSIALLREKIGDIYPVLGHCTGPVSLASILRGGSKFVVDVKKRPEFVARLLDFCADQIITFAKAQLDLGATGVHMADAAGSPSMVSPQQYEEVFMPAYMKIQKALGHLTPSGARWHSQSGFETLDDLEEFLEKSLIAGNNIIHVSTPWSLKLDIVAIQNLCRKYGAVLWFGIDPASFANLTPEQLELQVKEYIEKYAKDFEGYFQIGPNMLNDTSKPELVKAYMEAMRKYGKCPVG</sequence>
<dbReference type="SUPFAM" id="SSF51726">
    <property type="entry name" value="UROD/MetE-like"/>
    <property type="match status" value="1"/>
</dbReference>
<protein>
    <submittedName>
        <fullName evidence="2">Methylcobalamin methyltransferase</fullName>
    </submittedName>
</protein>
<evidence type="ECO:0000313" key="3">
    <source>
        <dbReference type="Proteomes" id="UP000239549"/>
    </source>
</evidence>
<dbReference type="Pfam" id="PF01208">
    <property type="entry name" value="URO-D"/>
    <property type="match status" value="1"/>
</dbReference>
<dbReference type="PANTHER" id="PTHR47099">
    <property type="entry name" value="METHYLCOBAMIDE:COM METHYLTRANSFERASE MTBA"/>
    <property type="match status" value="1"/>
</dbReference>
<dbReference type="GO" id="GO:0004853">
    <property type="term" value="F:uroporphyrinogen decarboxylase activity"/>
    <property type="evidence" value="ECO:0007669"/>
    <property type="project" value="InterPro"/>
</dbReference>
<dbReference type="GO" id="GO:0032259">
    <property type="term" value="P:methylation"/>
    <property type="evidence" value="ECO:0007669"/>
    <property type="project" value="UniProtKB-KW"/>
</dbReference>
<keyword evidence="2" id="KW-0808">Transferase</keyword>
<evidence type="ECO:0000259" key="1">
    <source>
        <dbReference type="Pfam" id="PF01208"/>
    </source>
</evidence>
<reference evidence="3" key="1">
    <citation type="submission" date="2018-02" db="EMBL/GenBank/DDBJ databases">
        <title>Genome sequence of Desulfocucumis palustris strain NAW-5.</title>
        <authorList>
            <person name="Watanabe M."/>
            <person name="Kojima H."/>
            <person name="Fukui M."/>
        </authorList>
    </citation>
    <scope>NUCLEOTIDE SEQUENCE [LARGE SCALE GENOMIC DNA]</scope>
    <source>
        <strain evidence="3">NAW-5</strain>
    </source>
</reference>
<organism evidence="2 3">
    <name type="scientific">Desulfocucumis palustris</name>
    <dbReference type="NCBI Taxonomy" id="1898651"/>
    <lineage>
        <taxon>Bacteria</taxon>
        <taxon>Bacillati</taxon>
        <taxon>Bacillota</taxon>
        <taxon>Clostridia</taxon>
        <taxon>Eubacteriales</taxon>
        <taxon>Desulfocucumaceae</taxon>
        <taxon>Desulfocucumis</taxon>
    </lineage>
</organism>
<dbReference type="RefSeq" id="WP_104372029.1">
    <property type="nucleotide sequence ID" value="NZ_BFAV01000112.1"/>
</dbReference>
<accession>A0A2L2XBS1</accession>
<dbReference type="InterPro" id="IPR052024">
    <property type="entry name" value="Methanogen_methyltrans"/>
</dbReference>
<dbReference type="OrthoDB" id="9780425at2"/>
<dbReference type="AlphaFoldDB" id="A0A2L2XBS1"/>
<gene>
    <name evidence="2" type="ORF">DCCM_2771</name>
</gene>
<feature type="domain" description="Uroporphyrinogen decarboxylase (URO-D)" evidence="1">
    <location>
        <begin position="40"/>
        <end position="375"/>
    </location>
</feature>
<keyword evidence="2" id="KW-0489">Methyltransferase</keyword>
<dbReference type="GO" id="GO:0008168">
    <property type="term" value="F:methyltransferase activity"/>
    <property type="evidence" value="ECO:0007669"/>
    <property type="project" value="UniProtKB-KW"/>
</dbReference>
<dbReference type="GO" id="GO:0006779">
    <property type="term" value="P:porphyrin-containing compound biosynthetic process"/>
    <property type="evidence" value="ECO:0007669"/>
    <property type="project" value="InterPro"/>
</dbReference>
<dbReference type="InterPro" id="IPR000257">
    <property type="entry name" value="Uroporphyrinogen_deCOase"/>
</dbReference>
<dbReference type="PANTHER" id="PTHR47099:SF1">
    <property type="entry name" value="METHYLCOBAMIDE:COM METHYLTRANSFERASE MTBA"/>
    <property type="match status" value="1"/>
</dbReference>
<dbReference type="EMBL" id="BFAV01000112">
    <property type="protein sequence ID" value="GBF33665.1"/>
    <property type="molecule type" value="Genomic_DNA"/>
</dbReference>
<evidence type="ECO:0000313" key="2">
    <source>
        <dbReference type="EMBL" id="GBF33665.1"/>
    </source>
</evidence>